<dbReference type="GO" id="GO:0005829">
    <property type="term" value="C:cytosol"/>
    <property type="evidence" value="ECO:0007669"/>
    <property type="project" value="TreeGrafter"/>
</dbReference>
<dbReference type="GO" id="GO:0015035">
    <property type="term" value="F:protein-disulfide reductase activity"/>
    <property type="evidence" value="ECO:0007669"/>
    <property type="project" value="TreeGrafter"/>
</dbReference>
<dbReference type="Proteomes" id="UP000289857">
    <property type="component" value="Unassembled WGS sequence"/>
</dbReference>
<dbReference type="InterPro" id="IPR036249">
    <property type="entry name" value="Thioredoxin-like_sf"/>
</dbReference>
<dbReference type="InterPro" id="IPR013766">
    <property type="entry name" value="Thioredoxin_domain"/>
</dbReference>
<reference evidence="3" key="1">
    <citation type="submission" date="2019-01" db="EMBL/GenBank/DDBJ databases">
        <title>Cytophagaceae bacterium strain CAR-16.</title>
        <authorList>
            <person name="Chen W.-M."/>
        </authorList>
    </citation>
    <scope>NUCLEOTIDE SEQUENCE [LARGE SCALE GENOMIC DNA]</scope>
    <source>
        <strain evidence="3">WWJ-16</strain>
    </source>
</reference>
<sequence length="99" mass="11424">MEIQSAYIQGNEPVLIEFIGQECEPCAILEPTLEQVNQVLGKRMRITLLYLSDAPELVKKYEVTSVPTLLLFQEGELKWRTQALFSKEELIEKILKELD</sequence>
<dbReference type="PANTHER" id="PTHR45663:SF11">
    <property type="entry name" value="GEO12009P1"/>
    <property type="match status" value="1"/>
</dbReference>
<dbReference type="EMBL" id="SBKN01000001">
    <property type="protein sequence ID" value="RXR24105.1"/>
    <property type="molecule type" value="Genomic_DNA"/>
</dbReference>
<dbReference type="PANTHER" id="PTHR45663">
    <property type="entry name" value="GEO12009P1"/>
    <property type="match status" value="1"/>
</dbReference>
<protein>
    <submittedName>
        <fullName evidence="2">Thioredoxin</fullName>
    </submittedName>
</protein>
<feature type="domain" description="Thioredoxin" evidence="1">
    <location>
        <begin position="1"/>
        <end position="99"/>
    </location>
</feature>
<dbReference type="Gene3D" id="3.40.30.10">
    <property type="entry name" value="Glutaredoxin"/>
    <property type="match status" value="1"/>
</dbReference>
<organism evidence="2 3">
    <name type="scientific">Flavobacterium stagni</name>
    <dbReference type="NCBI Taxonomy" id="2506421"/>
    <lineage>
        <taxon>Bacteria</taxon>
        <taxon>Pseudomonadati</taxon>
        <taxon>Bacteroidota</taxon>
        <taxon>Flavobacteriia</taxon>
        <taxon>Flavobacteriales</taxon>
        <taxon>Flavobacteriaceae</taxon>
        <taxon>Flavobacterium</taxon>
    </lineage>
</organism>
<dbReference type="CDD" id="cd02947">
    <property type="entry name" value="TRX_family"/>
    <property type="match status" value="1"/>
</dbReference>
<gene>
    <name evidence="2" type="ORF">EQG61_01310</name>
</gene>
<dbReference type="GO" id="GO:0045454">
    <property type="term" value="P:cell redox homeostasis"/>
    <property type="evidence" value="ECO:0007669"/>
    <property type="project" value="TreeGrafter"/>
</dbReference>
<accession>A0A4Q1KB30</accession>
<dbReference type="AlphaFoldDB" id="A0A4Q1KB30"/>
<dbReference type="Pfam" id="PF00085">
    <property type="entry name" value="Thioredoxin"/>
    <property type="match status" value="1"/>
</dbReference>
<proteinExistence type="predicted"/>
<dbReference type="SUPFAM" id="SSF52833">
    <property type="entry name" value="Thioredoxin-like"/>
    <property type="match status" value="1"/>
</dbReference>
<evidence type="ECO:0000313" key="2">
    <source>
        <dbReference type="EMBL" id="RXR24105.1"/>
    </source>
</evidence>
<comment type="caution">
    <text evidence="2">The sequence shown here is derived from an EMBL/GenBank/DDBJ whole genome shotgun (WGS) entry which is preliminary data.</text>
</comment>
<dbReference type="PROSITE" id="PS51352">
    <property type="entry name" value="THIOREDOXIN_2"/>
    <property type="match status" value="1"/>
</dbReference>
<dbReference type="OrthoDB" id="1375719at2"/>
<evidence type="ECO:0000313" key="3">
    <source>
        <dbReference type="Proteomes" id="UP000289857"/>
    </source>
</evidence>
<dbReference type="RefSeq" id="WP_129460068.1">
    <property type="nucleotide sequence ID" value="NZ_SBKN01000001.1"/>
</dbReference>
<name>A0A4Q1KB30_9FLAO</name>
<keyword evidence="3" id="KW-1185">Reference proteome</keyword>
<evidence type="ECO:0000259" key="1">
    <source>
        <dbReference type="PROSITE" id="PS51352"/>
    </source>
</evidence>